<reference evidence="2" key="1">
    <citation type="journal article" date="2017" name="Nat. Ecol. Evol.">
        <title>Genome expansion and lineage-specific genetic innovations in the forest pathogenic fungi Armillaria.</title>
        <authorList>
            <person name="Sipos G."/>
            <person name="Prasanna A.N."/>
            <person name="Walter M.C."/>
            <person name="O'Connor E."/>
            <person name="Balint B."/>
            <person name="Krizsan K."/>
            <person name="Kiss B."/>
            <person name="Hess J."/>
            <person name="Varga T."/>
            <person name="Slot J."/>
            <person name="Riley R."/>
            <person name="Boka B."/>
            <person name="Rigling D."/>
            <person name="Barry K."/>
            <person name="Lee J."/>
            <person name="Mihaltcheva S."/>
            <person name="LaButti K."/>
            <person name="Lipzen A."/>
            <person name="Waldron R."/>
            <person name="Moloney N.M."/>
            <person name="Sperisen C."/>
            <person name="Kredics L."/>
            <person name="Vagvoelgyi C."/>
            <person name="Patrignani A."/>
            <person name="Fitzpatrick D."/>
            <person name="Nagy I."/>
            <person name="Doyle S."/>
            <person name="Anderson J.B."/>
            <person name="Grigoriev I.V."/>
            <person name="Gueldener U."/>
            <person name="Muensterkoetter M."/>
            <person name="Nagy L.G."/>
        </authorList>
    </citation>
    <scope>NUCLEOTIDE SEQUENCE [LARGE SCALE GENOMIC DNA]</scope>
    <source>
        <strain evidence="2">C18/9</strain>
    </source>
</reference>
<keyword evidence="2" id="KW-1185">Reference proteome</keyword>
<proteinExistence type="predicted"/>
<sequence length="323" mass="36153">MPSQNDKLPPFAELCHELNVPAPPKTQLADLIQPNVGPIPPLYLSPPVINVGSHGYQVIQGPLNHDQQWLLQGRALGTVFKNCPPGNNYWMTKDRQAPLHESSMCYTSDNRSPGGYCWILRQARIYTKQIDMRPYKAQGNGFYVYLHRLLGDPRSTIPFRLTIPFISSDTIDKALGLPGVSISRLLAQEPDVLVNANSFIPPPPDVIATARMMVEITIVGYEGVLRFPIAMECSHARMTHLGLARVLAHGFREFINRSPQPRHINETNLRLVATYLLHGSKDHYWNVAYAVKSPGGQLKDSTTNPYRRLSPLSLKSCNIGAKW</sequence>
<organism evidence="1 2">
    <name type="scientific">Armillaria ostoyae</name>
    <name type="common">Armillaria root rot fungus</name>
    <dbReference type="NCBI Taxonomy" id="47428"/>
    <lineage>
        <taxon>Eukaryota</taxon>
        <taxon>Fungi</taxon>
        <taxon>Dikarya</taxon>
        <taxon>Basidiomycota</taxon>
        <taxon>Agaricomycotina</taxon>
        <taxon>Agaricomycetes</taxon>
        <taxon>Agaricomycetidae</taxon>
        <taxon>Agaricales</taxon>
        <taxon>Marasmiineae</taxon>
        <taxon>Physalacriaceae</taxon>
        <taxon>Armillaria</taxon>
    </lineage>
</organism>
<evidence type="ECO:0000313" key="2">
    <source>
        <dbReference type="Proteomes" id="UP000219338"/>
    </source>
</evidence>
<dbReference type="Proteomes" id="UP000219338">
    <property type="component" value="Unassembled WGS sequence"/>
</dbReference>
<name>A0A284S823_ARMOS</name>
<gene>
    <name evidence="1" type="ORF">ARMOST_20716</name>
</gene>
<dbReference type="EMBL" id="FUEG01000041">
    <property type="protein sequence ID" value="SJL17172.1"/>
    <property type="molecule type" value="Genomic_DNA"/>
</dbReference>
<accession>A0A284S823</accession>
<dbReference type="AlphaFoldDB" id="A0A284S823"/>
<protein>
    <submittedName>
        <fullName evidence="1">Uncharacterized protein</fullName>
    </submittedName>
</protein>
<evidence type="ECO:0000313" key="1">
    <source>
        <dbReference type="EMBL" id="SJL17172.1"/>
    </source>
</evidence>
<dbReference type="OrthoDB" id="2978554at2759"/>